<evidence type="ECO:0000256" key="10">
    <source>
        <dbReference type="ARBA" id="ARBA00039988"/>
    </source>
</evidence>
<dbReference type="PANTHER" id="PTHR21600:SF91">
    <property type="entry name" value="DUAL-SPECIFICITY RNA PSEUDOURIDINE SYNTHASE RLUA"/>
    <property type="match status" value="1"/>
</dbReference>
<name>A0A2W5NGF5_RHOSU</name>
<protein>
    <recommendedName>
        <fullName evidence="10">Dual-specificity RNA pseudouridine synthase RluA</fullName>
        <ecNumber evidence="8">5.4.99.28</ecNumber>
        <ecNumber evidence="9">5.4.99.29</ecNumber>
    </recommendedName>
    <alternativeName>
        <fullName evidence="11">23S rRNA pseudouridine(746) synthase</fullName>
    </alternativeName>
    <alternativeName>
        <fullName evidence="14">Ribosomal large subunit pseudouridine synthase A</fullName>
    </alternativeName>
    <alternativeName>
        <fullName evidence="13">rRNA pseudouridylate synthase A</fullName>
    </alternativeName>
    <alternativeName>
        <fullName evidence="15">rRNA-uridine isomerase A</fullName>
    </alternativeName>
    <alternativeName>
        <fullName evidence="12">tRNA pseudouridine(32) synthase</fullName>
    </alternativeName>
</protein>
<evidence type="ECO:0000259" key="17">
    <source>
        <dbReference type="Pfam" id="PF00849"/>
    </source>
</evidence>
<comment type="caution">
    <text evidence="18">The sequence shown here is derived from an EMBL/GenBank/DDBJ whole genome shotgun (WGS) entry which is preliminary data.</text>
</comment>
<evidence type="ECO:0000256" key="8">
    <source>
        <dbReference type="ARBA" id="ARBA00038944"/>
    </source>
</evidence>
<dbReference type="InterPro" id="IPR006224">
    <property type="entry name" value="PsdUridine_synth_RluA-like_CS"/>
</dbReference>
<evidence type="ECO:0000256" key="3">
    <source>
        <dbReference type="ARBA" id="ARBA00022694"/>
    </source>
</evidence>
<dbReference type="AlphaFoldDB" id="A0A2W5NGF5"/>
<evidence type="ECO:0000256" key="2">
    <source>
        <dbReference type="ARBA" id="ARBA00022552"/>
    </source>
</evidence>
<evidence type="ECO:0000256" key="16">
    <source>
        <dbReference type="SAM" id="MobiDB-lite"/>
    </source>
</evidence>
<evidence type="ECO:0000256" key="1">
    <source>
        <dbReference type="ARBA" id="ARBA00010876"/>
    </source>
</evidence>
<dbReference type="Pfam" id="PF00849">
    <property type="entry name" value="PseudoU_synth_2"/>
    <property type="match status" value="1"/>
</dbReference>
<gene>
    <name evidence="18" type="ORF">DI556_02800</name>
</gene>
<dbReference type="SUPFAM" id="SSF55120">
    <property type="entry name" value="Pseudouridine synthase"/>
    <property type="match status" value="1"/>
</dbReference>
<evidence type="ECO:0000256" key="5">
    <source>
        <dbReference type="ARBA" id="ARBA00036184"/>
    </source>
</evidence>
<comment type="catalytic activity">
    <reaction evidence="6">
        <text>uridine(746) in 23S rRNA = pseudouridine(746) in 23S rRNA</text>
        <dbReference type="Rhea" id="RHEA:42548"/>
        <dbReference type="Rhea" id="RHEA-COMP:10109"/>
        <dbReference type="Rhea" id="RHEA-COMP:10110"/>
        <dbReference type="ChEBI" id="CHEBI:65314"/>
        <dbReference type="ChEBI" id="CHEBI:65315"/>
        <dbReference type="EC" id="5.4.99.29"/>
    </reaction>
</comment>
<dbReference type="PANTHER" id="PTHR21600">
    <property type="entry name" value="MITOCHONDRIAL RNA PSEUDOURIDINE SYNTHASE"/>
    <property type="match status" value="1"/>
</dbReference>
<dbReference type="GO" id="GO:0000455">
    <property type="term" value="P:enzyme-directed rRNA pseudouridine synthesis"/>
    <property type="evidence" value="ECO:0007669"/>
    <property type="project" value="TreeGrafter"/>
</dbReference>
<evidence type="ECO:0000256" key="7">
    <source>
        <dbReference type="ARBA" id="ARBA00037305"/>
    </source>
</evidence>
<sequence>MRPARSDPEAPGGGYLPDPPPAPAETFRLVHADEALLIVDKPSGLLSVPAKPPGTQDCLEARVRAAFPETLLIHRLDGDTSGLMVFARTKLAQRHLNWQFERRQVSKTYVARVAGVIAADEGRVDLPLICDWPNRPLQMVCHARGKPAVTDWRVLEREAAATRVELRPLTGRSHQLRVHLLSLGHPILGDRFYAPPGALAAAARLQLHAARLGFRHPIGGAPVAFESPAPF</sequence>
<dbReference type="Proteomes" id="UP000249185">
    <property type="component" value="Unassembled WGS sequence"/>
</dbReference>
<organism evidence="18 19">
    <name type="scientific">Rhodovulum sulfidophilum</name>
    <name type="common">Rhodobacter sulfidophilus</name>
    <dbReference type="NCBI Taxonomy" id="35806"/>
    <lineage>
        <taxon>Bacteria</taxon>
        <taxon>Pseudomonadati</taxon>
        <taxon>Pseudomonadota</taxon>
        <taxon>Alphaproteobacteria</taxon>
        <taxon>Rhodobacterales</taxon>
        <taxon>Paracoccaceae</taxon>
        <taxon>Rhodovulum</taxon>
    </lineage>
</organism>
<dbReference type="InterPro" id="IPR050188">
    <property type="entry name" value="RluA_PseudoU_synthase"/>
</dbReference>
<proteinExistence type="inferred from homology"/>
<dbReference type="EMBL" id="QFPW01000001">
    <property type="protein sequence ID" value="PZQ52592.1"/>
    <property type="molecule type" value="Genomic_DNA"/>
</dbReference>
<dbReference type="EC" id="5.4.99.29" evidence="9"/>
<evidence type="ECO:0000256" key="15">
    <source>
        <dbReference type="ARBA" id="ARBA00043143"/>
    </source>
</evidence>
<keyword evidence="4" id="KW-0413">Isomerase</keyword>
<comment type="similarity">
    <text evidence="1">Belongs to the pseudouridine synthase RluA family.</text>
</comment>
<dbReference type="EC" id="5.4.99.28" evidence="8"/>
<feature type="domain" description="Pseudouridine synthase RsuA/RluA-like" evidence="17">
    <location>
        <begin position="36"/>
        <end position="181"/>
    </location>
</feature>
<dbReference type="GO" id="GO:0160151">
    <property type="term" value="F:tRNA pseudouridine(32) synthase activity"/>
    <property type="evidence" value="ECO:0007669"/>
    <property type="project" value="UniProtKB-EC"/>
</dbReference>
<keyword evidence="3" id="KW-0819">tRNA processing</keyword>
<accession>A0A2W5NGF5</accession>
<dbReference type="GO" id="GO:0160142">
    <property type="term" value="F:23S rRNA pseudouridine(746) synthase activity"/>
    <property type="evidence" value="ECO:0007669"/>
    <property type="project" value="UniProtKB-EC"/>
</dbReference>
<dbReference type="InterPro" id="IPR006145">
    <property type="entry name" value="PsdUridine_synth_RsuA/RluA"/>
</dbReference>
<dbReference type="Gene3D" id="3.30.2350.10">
    <property type="entry name" value="Pseudouridine synthase"/>
    <property type="match status" value="1"/>
</dbReference>
<comment type="catalytic activity">
    <reaction evidence="5">
        <text>uridine(32) in tRNA = pseudouridine(32) in tRNA</text>
        <dbReference type="Rhea" id="RHEA:42544"/>
        <dbReference type="Rhea" id="RHEA-COMP:10107"/>
        <dbReference type="Rhea" id="RHEA-COMP:10108"/>
        <dbReference type="ChEBI" id="CHEBI:65314"/>
        <dbReference type="ChEBI" id="CHEBI:65315"/>
        <dbReference type="EC" id="5.4.99.28"/>
    </reaction>
</comment>
<dbReference type="InterPro" id="IPR020103">
    <property type="entry name" value="PsdUridine_synth_cat_dom_sf"/>
</dbReference>
<evidence type="ECO:0000256" key="11">
    <source>
        <dbReference type="ARBA" id="ARBA00041266"/>
    </source>
</evidence>
<dbReference type="GO" id="GO:0003723">
    <property type="term" value="F:RNA binding"/>
    <property type="evidence" value="ECO:0007669"/>
    <property type="project" value="InterPro"/>
</dbReference>
<evidence type="ECO:0000256" key="4">
    <source>
        <dbReference type="ARBA" id="ARBA00023235"/>
    </source>
</evidence>
<evidence type="ECO:0000256" key="6">
    <source>
        <dbReference type="ARBA" id="ARBA00036916"/>
    </source>
</evidence>
<dbReference type="CDD" id="cd02869">
    <property type="entry name" value="PseudoU_synth_RluA_like"/>
    <property type="match status" value="1"/>
</dbReference>
<reference evidence="18 19" key="1">
    <citation type="submission" date="2017-08" db="EMBL/GenBank/DDBJ databases">
        <title>Infants hospitalized years apart are colonized by the same room-sourced microbial strains.</title>
        <authorList>
            <person name="Brooks B."/>
            <person name="Olm M.R."/>
            <person name="Firek B.A."/>
            <person name="Baker R."/>
            <person name="Thomas B.C."/>
            <person name="Morowitz M.J."/>
            <person name="Banfield J.F."/>
        </authorList>
    </citation>
    <scope>NUCLEOTIDE SEQUENCE [LARGE SCALE GENOMIC DNA]</scope>
    <source>
        <strain evidence="18">S2_005_002_R2_34</strain>
    </source>
</reference>
<evidence type="ECO:0000256" key="9">
    <source>
        <dbReference type="ARBA" id="ARBA00038945"/>
    </source>
</evidence>
<evidence type="ECO:0000256" key="12">
    <source>
        <dbReference type="ARBA" id="ARBA00042372"/>
    </source>
</evidence>
<feature type="region of interest" description="Disordered" evidence="16">
    <location>
        <begin position="1"/>
        <end position="21"/>
    </location>
</feature>
<evidence type="ECO:0000313" key="18">
    <source>
        <dbReference type="EMBL" id="PZQ52592.1"/>
    </source>
</evidence>
<evidence type="ECO:0000256" key="13">
    <source>
        <dbReference type="ARBA" id="ARBA00042844"/>
    </source>
</evidence>
<keyword evidence="2" id="KW-0698">rRNA processing</keyword>
<comment type="function">
    <text evidence="7">Dual specificity enzyme that catalyzes the synthesis of pseudouridine from uracil-746 in 23S ribosomal RNA and from uracil-32 in the anticodon stem and loop of transfer RNAs.</text>
</comment>
<dbReference type="GO" id="GO:0008033">
    <property type="term" value="P:tRNA processing"/>
    <property type="evidence" value="ECO:0007669"/>
    <property type="project" value="UniProtKB-KW"/>
</dbReference>
<evidence type="ECO:0000256" key="14">
    <source>
        <dbReference type="ARBA" id="ARBA00042883"/>
    </source>
</evidence>
<evidence type="ECO:0000313" key="19">
    <source>
        <dbReference type="Proteomes" id="UP000249185"/>
    </source>
</evidence>
<dbReference type="PROSITE" id="PS01129">
    <property type="entry name" value="PSI_RLU"/>
    <property type="match status" value="1"/>
</dbReference>